<dbReference type="AlphaFoldDB" id="A0AAW0DV88"/>
<feature type="region of interest" description="Disordered" evidence="1">
    <location>
        <begin position="65"/>
        <end position="121"/>
    </location>
</feature>
<evidence type="ECO:0000256" key="1">
    <source>
        <dbReference type="SAM" id="MobiDB-lite"/>
    </source>
</evidence>
<keyword evidence="3" id="KW-1185">Reference proteome</keyword>
<proteinExistence type="predicted"/>
<dbReference type="InterPro" id="IPR036910">
    <property type="entry name" value="HMG_box_dom_sf"/>
</dbReference>
<feature type="compositionally biased region" description="Basic residues" evidence="1">
    <location>
        <begin position="106"/>
        <end position="117"/>
    </location>
</feature>
<protein>
    <recommendedName>
        <fullName evidence="4">HMG box domain-containing protein</fullName>
    </recommendedName>
</protein>
<gene>
    <name evidence="2" type="ORF">VNI00_002501</name>
</gene>
<evidence type="ECO:0008006" key="4">
    <source>
        <dbReference type="Google" id="ProtNLM"/>
    </source>
</evidence>
<accession>A0AAW0DV88</accession>
<organism evidence="2 3">
    <name type="scientific">Paramarasmius palmivorus</name>
    <dbReference type="NCBI Taxonomy" id="297713"/>
    <lineage>
        <taxon>Eukaryota</taxon>
        <taxon>Fungi</taxon>
        <taxon>Dikarya</taxon>
        <taxon>Basidiomycota</taxon>
        <taxon>Agaricomycotina</taxon>
        <taxon>Agaricomycetes</taxon>
        <taxon>Agaricomycetidae</taxon>
        <taxon>Agaricales</taxon>
        <taxon>Marasmiineae</taxon>
        <taxon>Marasmiaceae</taxon>
        <taxon>Paramarasmius</taxon>
    </lineage>
</organism>
<dbReference type="Gene3D" id="1.10.30.10">
    <property type="entry name" value="High mobility group box domain"/>
    <property type="match status" value="1"/>
</dbReference>
<evidence type="ECO:0000313" key="2">
    <source>
        <dbReference type="EMBL" id="KAK7056784.1"/>
    </source>
</evidence>
<comment type="caution">
    <text evidence="2">The sequence shown here is derived from an EMBL/GenBank/DDBJ whole genome shotgun (WGS) entry which is preliminary data.</text>
</comment>
<feature type="compositionally biased region" description="Low complexity" evidence="1">
    <location>
        <begin position="77"/>
        <end position="89"/>
    </location>
</feature>
<dbReference type="EMBL" id="JAYKXP010000006">
    <property type="protein sequence ID" value="KAK7056784.1"/>
    <property type="molecule type" value="Genomic_DNA"/>
</dbReference>
<evidence type="ECO:0000313" key="3">
    <source>
        <dbReference type="Proteomes" id="UP001383192"/>
    </source>
</evidence>
<dbReference type="SUPFAM" id="SSF47095">
    <property type="entry name" value="HMG-box"/>
    <property type="match status" value="1"/>
</dbReference>
<dbReference type="Proteomes" id="UP001383192">
    <property type="component" value="Unassembled WGS sequence"/>
</dbReference>
<sequence>MQTFIPTSAGSVNDRLPSSHINTQSFLLLHPTSEPSPLNKTYLLNQDTSSLMQPANIAYTSAHDQPTSVLTHPPHIHSPVSPPASHSTPNQHSSRRNRRQNTTNRSTKKGSKRRRDSSRRTANAYILFRSQYVEQNELSDQIVYGSKMSGIAWGTMSKAEKEKWRIKALELKLARQREILLAQEKHLEERCAVYGTFGGGGDAMDTTEIGPGSPPTISSAMDGNNTHAPVPVCTPSLPQDILISHEALPVLPSSSVSSADTFQPDDYMDVLRLIEQTDAWNLESTWPQQPTRQDMDIWESNSAMVNVGIDVPAQNDLIGQNIVMDKSDTFSQDEMNLYMDGLNELTKWFWPTGTQS</sequence>
<reference evidence="2 3" key="1">
    <citation type="submission" date="2024-01" db="EMBL/GenBank/DDBJ databases">
        <title>A draft genome for a cacao thread blight-causing isolate of Paramarasmius palmivorus.</title>
        <authorList>
            <person name="Baruah I.K."/>
            <person name="Bukari Y."/>
            <person name="Amoako-Attah I."/>
            <person name="Meinhardt L.W."/>
            <person name="Bailey B.A."/>
            <person name="Cohen S.P."/>
        </authorList>
    </citation>
    <scope>NUCLEOTIDE SEQUENCE [LARGE SCALE GENOMIC DNA]</scope>
    <source>
        <strain evidence="2 3">GH-12</strain>
    </source>
</reference>
<name>A0AAW0DV88_9AGAR</name>